<gene>
    <name evidence="2" type="ORF">Sste5346_007261</name>
</gene>
<reference evidence="2 3" key="1">
    <citation type="journal article" date="2024" name="IMA Fungus">
        <title>IMA Genome - F19 : A genome assembly and annotation guide to empower mycologists, including annotated draft genome sequences of Ceratocystis pirilliformis, Diaporthe australafricana, Fusarium ophioides, Paecilomyces lecythidis, and Sporothrix stenoceras.</title>
        <authorList>
            <person name="Aylward J."/>
            <person name="Wilson A.M."/>
            <person name="Visagie C.M."/>
            <person name="Spraker J."/>
            <person name="Barnes I."/>
            <person name="Buitendag C."/>
            <person name="Ceriani C."/>
            <person name="Del Mar Angel L."/>
            <person name="du Plessis D."/>
            <person name="Fuchs T."/>
            <person name="Gasser K."/>
            <person name="Kramer D."/>
            <person name="Li W."/>
            <person name="Munsamy K."/>
            <person name="Piso A."/>
            <person name="Price J.L."/>
            <person name="Sonnekus B."/>
            <person name="Thomas C."/>
            <person name="van der Nest A."/>
            <person name="van Dijk A."/>
            <person name="van Heerden A."/>
            <person name="van Vuuren N."/>
            <person name="Yilmaz N."/>
            <person name="Duong T.A."/>
            <person name="van der Merwe N.A."/>
            <person name="Wingfield M.J."/>
            <person name="Wingfield B.D."/>
        </authorList>
    </citation>
    <scope>NUCLEOTIDE SEQUENCE [LARGE SCALE GENOMIC DNA]</scope>
    <source>
        <strain evidence="2 3">CMW 5346</strain>
    </source>
</reference>
<feature type="compositionally biased region" description="Low complexity" evidence="1">
    <location>
        <begin position="20"/>
        <end position="65"/>
    </location>
</feature>
<protein>
    <submittedName>
        <fullName evidence="2">Uncharacterized protein</fullName>
    </submittedName>
</protein>
<proteinExistence type="predicted"/>
<sequence>MGQRFPLLLLDDSDEDSDSGETISSSSPSSSPASSSSPVSPSFSLSSTSSVSPVSPRSPVVPASPILDKPLPALPIELSTPSSPRINGNKVSPLAGRRISAGDNSNTLAGPRYVPSSKTAPRPRVAAQRPTLQQTLPFLRTSTTFDDILALKTSSSFNSTPLTFDEILGSSTRPEPKLIHRKPVPVFSPKVEKPAEPTASKQIITRHASQIIRPYDQTRLQSKRRAQRVVPLSVLAPSSSSANTTSPQVNRLVPYNSHHGYSLLQTLRRLLIIPTDWSPTQTLLFILQHPAVRHLALPFHLSSSPQSDYFQDLLGIPRCNALDWYGILQAIDGPIRYHAARKRSQQSLKLRAVPPTLAPCSNPRALSTNTPFSSAERDLVARWLAGGEPLFTGRMTLPAVLLRKSGKPLMSTGRTQQQSRARTPLSPLASSSVRTNDDQAASSLPPLDPATRYDISRNPRCRYHQLWTGAGKSRLSVTMLAEIEV</sequence>
<dbReference type="EMBL" id="JAWCUI010000047">
    <property type="protein sequence ID" value="KAL1892106.1"/>
    <property type="molecule type" value="Genomic_DNA"/>
</dbReference>
<organism evidence="2 3">
    <name type="scientific">Sporothrix stenoceras</name>
    <dbReference type="NCBI Taxonomy" id="5173"/>
    <lineage>
        <taxon>Eukaryota</taxon>
        <taxon>Fungi</taxon>
        <taxon>Dikarya</taxon>
        <taxon>Ascomycota</taxon>
        <taxon>Pezizomycotina</taxon>
        <taxon>Sordariomycetes</taxon>
        <taxon>Sordariomycetidae</taxon>
        <taxon>Ophiostomatales</taxon>
        <taxon>Ophiostomataceae</taxon>
        <taxon>Sporothrix</taxon>
    </lineage>
</organism>
<evidence type="ECO:0000256" key="1">
    <source>
        <dbReference type="SAM" id="MobiDB-lite"/>
    </source>
</evidence>
<comment type="caution">
    <text evidence="2">The sequence shown here is derived from an EMBL/GenBank/DDBJ whole genome shotgun (WGS) entry which is preliminary data.</text>
</comment>
<evidence type="ECO:0000313" key="3">
    <source>
        <dbReference type="Proteomes" id="UP001583186"/>
    </source>
</evidence>
<feature type="region of interest" description="Disordered" evidence="1">
    <location>
        <begin position="408"/>
        <end position="454"/>
    </location>
</feature>
<evidence type="ECO:0000313" key="2">
    <source>
        <dbReference type="EMBL" id="KAL1892106.1"/>
    </source>
</evidence>
<feature type="region of interest" description="Disordered" evidence="1">
    <location>
        <begin position="1"/>
        <end position="128"/>
    </location>
</feature>
<name>A0ABR3YW33_9PEZI</name>
<feature type="compositionally biased region" description="Low complexity" evidence="1">
    <location>
        <begin position="1"/>
        <end position="10"/>
    </location>
</feature>
<feature type="compositionally biased region" description="Polar residues" evidence="1">
    <location>
        <begin position="79"/>
        <end position="90"/>
    </location>
</feature>
<feature type="compositionally biased region" description="Polar residues" evidence="1">
    <location>
        <begin position="428"/>
        <end position="442"/>
    </location>
</feature>
<accession>A0ABR3YW33</accession>
<dbReference type="Proteomes" id="UP001583186">
    <property type="component" value="Unassembled WGS sequence"/>
</dbReference>
<feature type="compositionally biased region" description="Polar residues" evidence="1">
    <location>
        <begin position="412"/>
        <end position="421"/>
    </location>
</feature>
<keyword evidence="3" id="KW-1185">Reference proteome</keyword>